<dbReference type="EnsemblPlants" id="LPERR04G13680.1">
    <property type="protein sequence ID" value="LPERR04G13680.1"/>
    <property type="gene ID" value="LPERR04G13680"/>
</dbReference>
<reference evidence="1" key="3">
    <citation type="submission" date="2015-04" db="UniProtKB">
        <authorList>
            <consortium name="EnsemblPlants"/>
        </authorList>
    </citation>
    <scope>IDENTIFICATION</scope>
</reference>
<evidence type="ECO:0000313" key="2">
    <source>
        <dbReference type="Proteomes" id="UP000032180"/>
    </source>
</evidence>
<sequence length="93" mass="10087">MAPIAPRGGDSSRSCTAAVATNGGGVRLRRRGFVLCAIDRHGVRLAVSGQFLSKSDLRRLYELCFCLRELLLVQRPAEQARLPSVGRVRAHAA</sequence>
<reference evidence="1 2" key="1">
    <citation type="submission" date="2012-08" db="EMBL/GenBank/DDBJ databases">
        <title>Oryza genome evolution.</title>
        <authorList>
            <person name="Wing R.A."/>
        </authorList>
    </citation>
    <scope>NUCLEOTIDE SEQUENCE</scope>
</reference>
<dbReference type="Proteomes" id="UP000032180">
    <property type="component" value="Chromosome 4"/>
</dbReference>
<organism evidence="1 2">
    <name type="scientific">Leersia perrieri</name>
    <dbReference type="NCBI Taxonomy" id="77586"/>
    <lineage>
        <taxon>Eukaryota</taxon>
        <taxon>Viridiplantae</taxon>
        <taxon>Streptophyta</taxon>
        <taxon>Embryophyta</taxon>
        <taxon>Tracheophyta</taxon>
        <taxon>Spermatophyta</taxon>
        <taxon>Magnoliopsida</taxon>
        <taxon>Liliopsida</taxon>
        <taxon>Poales</taxon>
        <taxon>Poaceae</taxon>
        <taxon>BOP clade</taxon>
        <taxon>Oryzoideae</taxon>
        <taxon>Oryzeae</taxon>
        <taxon>Oryzinae</taxon>
        <taxon>Leersia</taxon>
    </lineage>
</organism>
<reference evidence="2" key="2">
    <citation type="submission" date="2013-12" db="EMBL/GenBank/DDBJ databases">
        <authorList>
            <person name="Yu Y."/>
            <person name="Lee S."/>
            <person name="de Baynast K."/>
            <person name="Wissotski M."/>
            <person name="Liu L."/>
            <person name="Talag J."/>
            <person name="Goicoechea J."/>
            <person name="Angelova A."/>
            <person name="Jetty R."/>
            <person name="Kudrna D."/>
            <person name="Golser W."/>
            <person name="Rivera L."/>
            <person name="Zhang J."/>
            <person name="Wing R."/>
        </authorList>
    </citation>
    <scope>NUCLEOTIDE SEQUENCE</scope>
</reference>
<protein>
    <submittedName>
        <fullName evidence="1">Uncharacterized protein</fullName>
    </submittedName>
</protein>
<dbReference type="Gramene" id="LPERR04G13680.1">
    <property type="protein sequence ID" value="LPERR04G13680.1"/>
    <property type="gene ID" value="LPERR04G13680"/>
</dbReference>
<evidence type="ECO:0000313" key="1">
    <source>
        <dbReference type="EnsemblPlants" id="LPERR04G13680.1"/>
    </source>
</evidence>
<name>A0A0D9W6K9_9ORYZ</name>
<proteinExistence type="predicted"/>
<dbReference type="AlphaFoldDB" id="A0A0D9W6K9"/>
<keyword evidence="2" id="KW-1185">Reference proteome</keyword>
<dbReference type="HOGENOM" id="CLU_2402853_0_0_1"/>
<accession>A0A0D9W6K9</accession>